<dbReference type="AlphaFoldDB" id="D4AXZ3"/>
<feature type="domain" description="Zn(2)-C6 fungal-type" evidence="11">
    <location>
        <begin position="17"/>
        <end position="46"/>
    </location>
</feature>
<dbReference type="PANTHER" id="PTHR31001:SF85">
    <property type="entry name" value="ZN(II)2CYS6 TRANSCRIPTION FACTOR (EUROFUNG)"/>
    <property type="match status" value="1"/>
</dbReference>
<evidence type="ECO:0000256" key="3">
    <source>
        <dbReference type="ARBA" id="ARBA00022723"/>
    </source>
</evidence>
<dbReference type="SMART" id="SM00066">
    <property type="entry name" value="GAL4"/>
    <property type="match status" value="1"/>
</dbReference>
<dbReference type="CDD" id="cd12148">
    <property type="entry name" value="fungal_TF_MHR"/>
    <property type="match status" value="1"/>
</dbReference>
<evidence type="ECO:0000256" key="10">
    <source>
        <dbReference type="SAM" id="MobiDB-lite"/>
    </source>
</evidence>
<evidence type="ECO:0000256" key="7">
    <source>
        <dbReference type="ARBA" id="ARBA00023242"/>
    </source>
</evidence>
<feature type="region of interest" description="Disordered" evidence="10">
    <location>
        <begin position="83"/>
        <end position="116"/>
    </location>
</feature>
<evidence type="ECO:0000256" key="9">
    <source>
        <dbReference type="ARBA" id="ARBA00045154"/>
    </source>
</evidence>
<dbReference type="InterPro" id="IPR001138">
    <property type="entry name" value="Zn2Cys6_DnaBD"/>
</dbReference>
<name>D4AXZ3_ARTBC</name>
<keyword evidence="5" id="KW-0238">DNA-binding</keyword>
<dbReference type="GO" id="GO:0003677">
    <property type="term" value="F:DNA binding"/>
    <property type="evidence" value="ECO:0007669"/>
    <property type="project" value="UniProtKB-KW"/>
</dbReference>
<dbReference type="Gene3D" id="4.10.240.10">
    <property type="entry name" value="Zn(2)-C6 fungal-type DNA-binding domain"/>
    <property type="match status" value="1"/>
</dbReference>
<evidence type="ECO:0000256" key="4">
    <source>
        <dbReference type="ARBA" id="ARBA00023015"/>
    </source>
</evidence>
<sequence>MLPSPTHPEQRAMLGNACVSCAMRKVKCDRQAPCGACKKTRLECIYRAPPQTRKRKAILEQSSIIERLRHYENVLRDAGLPFEPFDTERMDRSTTDSTPQTQGEAARQKGEEEASLALQEGKLITHDANKKYYEHQLLASLGDELKQNLHGMPIRAPSTGLYSSYLLLGSMASSPPAEFPSKSEIFKLWSTFCDNVDPLTKILHIPSTNALLTQSLQSEESDFISQKLQGLIFAICACAAMSIGDNECEAVLGSSISLESLLAATAASLVESSFMQSLDLITLQTYVLFLTALQRDCEPSCFWTLVGIAIRIAQTIGIHQDGTKFSLSPYETKMRRRLWWYIVSLDIRATEMAGSGKATVPQSWTTTLPLNVNDEDISPDMATFPSEHLKVTEMSFPLLRYETSRFLQAPGNGKLSGNLEDTMTGSSFSSSRIKSLEKCFEERFLRFCDPVIPLHVLLTVTARSTICKLQRISEVFYASDKNRLHSLNNTETKISYGIKMLQYDELVHATKSPEKFRWYVVNYFPWGAVIGMLKAITAQETWNDGKETAWNHIKDVYNHHPEFSLRSSGVSGVVSKLTLAAWETRLQTSNSMMAPTLPGFIERLYSHCNQSSNLLPFNARTPSLEHNHAATHTSPGLMLGDQQLQQTSFWEPQDMDVVPWESVILPFNQVENENL</sequence>
<keyword evidence="3" id="KW-0479">Metal-binding</keyword>
<dbReference type="SMART" id="SM00906">
    <property type="entry name" value="Fungal_trans"/>
    <property type="match status" value="1"/>
</dbReference>
<dbReference type="Proteomes" id="UP000008866">
    <property type="component" value="Unassembled WGS sequence"/>
</dbReference>
<dbReference type="eggNOG" id="ENOG502QYWX">
    <property type="taxonomic scope" value="Eukaryota"/>
</dbReference>
<dbReference type="GO" id="GO:0000981">
    <property type="term" value="F:DNA-binding transcription factor activity, RNA polymerase II-specific"/>
    <property type="evidence" value="ECO:0007669"/>
    <property type="project" value="InterPro"/>
</dbReference>
<evidence type="ECO:0000256" key="8">
    <source>
        <dbReference type="ARBA" id="ARBA00031692"/>
    </source>
</evidence>
<comment type="caution">
    <text evidence="12">The sequence shown here is derived from an EMBL/GenBank/DDBJ whole genome shotgun (WGS) entry which is preliminary data.</text>
</comment>
<keyword evidence="4" id="KW-0805">Transcription regulation</keyword>
<evidence type="ECO:0000313" key="12">
    <source>
        <dbReference type="EMBL" id="EFE32171.1"/>
    </source>
</evidence>
<dbReference type="OMA" id="ARSTICK"/>
<organism evidence="12 13">
    <name type="scientific">Arthroderma benhamiae (strain ATCC MYA-4681 / CBS 112371)</name>
    <name type="common">Trichophyton mentagrophytes</name>
    <dbReference type="NCBI Taxonomy" id="663331"/>
    <lineage>
        <taxon>Eukaryota</taxon>
        <taxon>Fungi</taxon>
        <taxon>Dikarya</taxon>
        <taxon>Ascomycota</taxon>
        <taxon>Pezizomycotina</taxon>
        <taxon>Eurotiomycetes</taxon>
        <taxon>Eurotiomycetidae</taxon>
        <taxon>Onygenales</taxon>
        <taxon>Arthrodermataceae</taxon>
        <taxon>Trichophyton</taxon>
    </lineage>
</organism>
<dbReference type="OrthoDB" id="435881at2759"/>
<dbReference type="Pfam" id="PF00172">
    <property type="entry name" value="Zn_clus"/>
    <property type="match status" value="1"/>
</dbReference>
<dbReference type="InterPro" id="IPR007219">
    <property type="entry name" value="XnlR_reg_dom"/>
</dbReference>
<dbReference type="Pfam" id="PF04082">
    <property type="entry name" value="Fungal_trans"/>
    <property type="match status" value="1"/>
</dbReference>
<dbReference type="GO" id="GO:0008270">
    <property type="term" value="F:zinc ion binding"/>
    <property type="evidence" value="ECO:0007669"/>
    <property type="project" value="InterPro"/>
</dbReference>
<evidence type="ECO:0000256" key="2">
    <source>
        <dbReference type="ARBA" id="ARBA00018346"/>
    </source>
</evidence>
<reference evidence="13" key="1">
    <citation type="journal article" date="2011" name="Genome Biol.">
        <title>Comparative and functional genomics provide insights into the pathogenicity of dermatophytic fungi.</title>
        <authorList>
            <person name="Burmester A."/>
            <person name="Shelest E."/>
            <person name="Gloeckner G."/>
            <person name="Heddergott C."/>
            <person name="Schindler S."/>
            <person name="Staib P."/>
            <person name="Heidel A."/>
            <person name="Felder M."/>
            <person name="Petzold A."/>
            <person name="Szafranski K."/>
            <person name="Feuermann M."/>
            <person name="Pedruzzi I."/>
            <person name="Priebe S."/>
            <person name="Groth M."/>
            <person name="Winkler R."/>
            <person name="Li W."/>
            <person name="Kniemeyer O."/>
            <person name="Schroeckh V."/>
            <person name="Hertweck C."/>
            <person name="Hube B."/>
            <person name="White T.C."/>
            <person name="Platzer M."/>
            <person name="Guthke R."/>
            <person name="Heitman J."/>
            <person name="Woestemeyer J."/>
            <person name="Zipfel P.F."/>
            <person name="Monod M."/>
            <person name="Brakhage A.A."/>
        </authorList>
    </citation>
    <scope>NUCLEOTIDE SEQUENCE [LARGE SCALE GENOMIC DNA]</scope>
    <source>
        <strain evidence="13">ATCC MYA-4681 / CBS 112371</strain>
    </source>
</reference>
<dbReference type="PROSITE" id="PS00463">
    <property type="entry name" value="ZN2_CY6_FUNGAL_1"/>
    <property type="match status" value="1"/>
</dbReference>
<proteinExistence type="predicted"/>
<dbReference type="KEGG" id="abe:ARB_01062"/>
<evidence type="ECO:0000256" key="6">
    <source>
        <dbReference type="ARBA" id="ARBA00023163"/>
    </source>
</evidence>
<dbReference type="InterPro" id="IPR036864">
    <property type="entry name" value="Zn2-C6_fun-type_DNA-bd_sf"/>
</dbReference>
<dbReference type="PANTHER" id="PTHR31001">
    <property type="entry name" value="UNCHARACTERIZED TRANSCRIPTIONAL REGULATORY PROTEIN"/>
    <property type="match status" value="1"/>
</dbReference>
<comment type="subcellular location">
    <subcellularLocation>
        <location evidence="1">Nucleus</location>
    </subcellularLocation>
</comment>
<keyword evidence="13" id="KW-1185">Reference proteome</keyword>
<gene>
    <name evidence="12" type="ORF">ARB_01062</name>
</gene>
<protein>
    <recommendedName>
        <fullName evidence="2">C6 finger domain transcription factor nscR</fullName>
    </recommendedName>
    <alternativeName>
        <fullName evidence="8">Neosartiricin B biosynthesis protein R</fullName>
    </alternativeName>
</protein>
<dbReference type="EMBL" id="ABSU01000017">
    <property type="protein sequence ID" value="EFE32171.1"/>
    <property type="molecule type" value="Genomic_DNA"/>
</dbReference>
<evidence type="ECO:0000256" key="5">
    <source>
        <dbReference type="ARBA" id="ARBA00023125"/>
    </source>
</evidence>
<dbReference type="CDD" id="cd00067">
    <property type="entry name" value="GAL4"/>
    <property type="match status" value="1"/>
</dbReference>
<dbReference type="GO" id="GO:0006351">
    <property type="term" value="P:DNA-templated transcription"/>
    <property type="evidence" value="ECO:0007669"/>
    <property type="project" value="InterPro"/>
</dbReference>
<evidence type="ECO:0000313" key="13">
    <source>
        <dbReference type="Proteomes" id="UP000008866"/>
    </source>
</evidence>
<dbReference type="PROSITE" id="PS50048">
    <property type="entry name" value="ZN2_CY6_FUNGAL_2"/>
    <property type="match status" value="1"/>
</dbReference>
<keyword evidence="7" id="KW-0539">Nucleus</keyword>
<keyword evidence="6" id="KW-0804">Transcription</keyword>
<evidence type="ECO:0000256" key="1">
    <source>
        <dbReference type="ARBA" id="ARBA00004123"/>
    </source>
</evidence>
<dbReference type="HOGENOM" id="CLU_004083_5_3_1"/>
<accession>D4AXZ3</accession>
<comment type="function">
    <text evidence="9">Transcription factor that specifically regulates the neosartoricin B biosynthesis gene cluster.</text>
</comment>
<dbReference type="GO" id="GO:0005634">
    <property type="term" value="C:nucleus"/>
    <property type="evidence" value="ECO:0007669"/>
    <property type="project" value="UniProtKB-SubCell"/>
</dbReference>
<dbReference type="RefSeq" id="XP_003012811.1">
    <property type="nucleotide sequence ID" value="XM_003012765.1"/>
</dbReference>
<dbReference type="SUPFAM" id="SSF57701">
    <property type="entry name" value="Zn2/Cys6 DNA-binding domain"/>
    <property type="match status" value="1"/>
</dbReference>
<dbReference type="InterPro" id="IPR050613">
    <property type="entry name" value="Sec_Metabolite_Reg"/>
</dbReference>
<evidence type="ECO:0000259" key="11">
    <source>
        <dbReference type="PROSITE" id="PS50048"/>
    </source>
</evidence>
<dbReference type="GeneID" id="9522889"/>